<accession>A0AAP4BD49</accession>
<feature type="domain" description="Glycoside hydrolase family 2 catalytic" evidence="1">
    <location>
        <begin position="362"/>
        <end position="480"/>
    </location>
</feature>
<dbReference type="Proteomes" id="UP001300383">
    <property type="component" value="Unassembled WGS sequence"/>
</dbReference>
<dbReference type="GO" id="GO:0005975">
    <property type="term" value="P:carbohydrate metabolic process"/>
    <property type="evidence" value="ECO:0007669"/>
    <property type="project" value="InterPro"/>
</dbReference>
<keyword evidence="3" id="KW-1185">Reference proteome</keyword>
<sequence>MAELKTRWSRLVTPENVWKEYPRPDFARPNWKNLNGLWEYAITEDEKVPKAFQGQILVPFSPEAPLSGVGKRLKPEEWLWYRRCFGKEELSVGEKDRLLLHFGAVDQSCCVYVDGQKAGSHVGGYLPFTLDITELIKGKSGEHELLVKVRDISDTGWHSRGKQKLASGGMYYTAQSGIWQTVWLEVVPDQYLRHVRIRPDYDRGSVFVRAVTGKREPVSMTVFEAFDEECLDAFLNGNFSGTIPDHDIVISRRAVTGRETELPLQGFKNWSPEDPFLYGLLLETEKDRVLCYFAMRTCTVEKDETGNAGLYLNHKPYFQTGLLDQGYWPDGLYTAPCDEALIFDVQSAKAMGYRMLRKHVKVETARWYYHCDRLGMLVWQDMVNGGSAYQDWFVTYLATAFSYLKISVKDSHRRLLSRREREGRNQFRRELRDMIKTLYNHPSIVCWVPFNEGWGQFDAEKITEEIRRMDNTRLIDQASGWYDQKGGDIQSIHSYFLPFTFRKEDRAAVLTEYGGYSLRVDGHCQSEKIYGYKTFDKSEDFCRGVEKLLEQTVFPQIRKGLCGAVYTQLSDVEEEVNGLLTYDRLVQKVPAEWMRQLNRRMISLAEEK</sequence>
<dbReference type="SUPFAM" id="SSF49785">
    <property type="entry name" value="Galactose-binding domain-like"/>
    <property type="match status" value="1"/>
</dbReference>
<dbReference type="AlphaFoldDB" id="A0AAP4BD49"/>
<dbReference type="PANTHER" id="PTHR42732:SF2">
    <property type="entry name" value="BETA-MANNOSIDASE"/>
    <property type="match status" value="1"/>
</dbReference>
<dbReference type="InterPro" id="IPR008979">
    <property type="entry name" value="Galactose-bd-like_sf"/>
</dbReference>
<reference evidence="2 3" key="1">
    <citation type="submission" date="2023-05" db="EMBL/GenBank/DDBJ databases">
        <title>[ruminococcus] sp. nov., isolated from a pig farm feces dump.</title>
        <authorList>
            <person name="Chang Y.-H."/>
        </authorList>
    </citation>
    <scope>NUCLEOTIDE SEQUENCE [LARGE SCALE GENOMIC DNA]</scope>
    <source>
        <strain evidence="2 3">YH-rum2234</strain>
    </source>
</reference>
<dbReference type="PANTHER" id="PTHR42732">
    <property type="entry name" value="BETA-GALACTOSIDASE"/>
    <property type="match status" value="1"/>
</dbReference>
<proteinExistence type="predicted"/>
<comment type="caution">
    <text evidence="2">The sequence shown here is derived from an EMBL/GenBank/DDBJ whole genome shotgun (WGS) entry which is preliminary data.</text>
</comment>
<evidence type="ECO:0000313" key="2">
    <source>
        <dbReference type="EMBL" id="MDI9242571.1"/>
    </source>
</evidence>
<dbReference type="Gene3D" id="2.60.120.260">
    <property type="entry name" value="Galactose-binding domain-like"/>
    <property type="match status" value="1"/>
</dbReference>
<gene>
    <name evidence="2" type="ORF">QJ036_08830</name>
</gene>
<dbReference type="InterPro" id="IPR017853">
    <property type="entry name" value="GH"/>
</dbReference>
<name>A0AAP4BD49_9FIRM</name>
<dbReference type="SUPFAM" id="SSF51445">
    <property type="entry name" value="(Trans)glycosidases"/>
    <property type="match status" value="1"/>
</dbReference>
<dbReference type="InterPro" id="IPR051913">
    <property type="entry name" value="GH2_Domain-Containing"/>
</dbReference>
<dbReference type="SUPFAM" id="SSF49303">
    <property type="entry name" value="beta-Galactosidase/glucuronidase domain"/>
    <property type="match status" value="1"/>
</dbReference>
<dbReference type="RefSeq" id="WP_283231019.1">
    <property type="nucleotide sequence ID" value="NZ_JASGBQ010000015.1"/>
</dbReference>
<dbReference type="InterPro" id="IPR036156">
    <property type="entry name" value="Beta-gal/glucu_dom_sf"/>
</dbReference>
<dbReference type="EMBL" id="JASGBQ010000015">
    <property type="protein sequence ID" value="MDI9242571.1"/>
    <property type="molecule type" value="Genomic_DNA"/>
</dbReference>
<dbReference type="Pfam" id="PF02836">
    <property type="entry name" value="Glyco_hydro_2_C"/>
    <property type="match status" value="1"/>
</dbReference>
<protein>
    <submittedName>
        <fullName evidence="2">Glycoside hydrolase family 2 TIM barrel-domain containing protein</fullName>
    </submittedName>
</protein>
<dbReference type="InterPro" id="IPR006103">
    <property type="entry name" value="Glyco_hydro_2_cat"/>
</dbReference>
<keyword evidence="2" id="KW-0378">Hydrolase</keyword>
<evidence type="ECO:0000259" key="1">
    <source>
        <dbReference type="Pfam" id="PF02836"/>
    </source>
</evidence>
<dbReference type="Gene3D" id="3.20.20.80">
    <property type="entry name" value="Glycosidases"/>
    <property type="match status" value="1"/>
</dbReference>
<organism evidence="2 3">
    <name type="scientific">Fusibacillus kribbianus</name>
    <dbReference type="NCBI Taxonomy" id="3044208"/>
    <lineage>
        <taxon>Bacteria</taxon>
        <taxon>Bacillati</taxon>
        <taxon>Bacillota</taxon>
        <taxon>Clostridia</taxon>
        <taxon>Lachnospirales</taxon>
        <taxon>Lachnospiraceae</taxon>
        <taxon>Fusibacillus</taxon>
    </lineage>
</organism>
<dbReference type="GO" id="GO:0004553">
    <property type="term" value="F:hydrolase activity, hydrolyzing O-glycosyl compounds"/>
    <property type="evidence" value="ECO:0007669"/>
    <property type="project" value="InterPro"/>
</dbReference>
<evidence type="ECO:0000313" key="3">
    <source>
        <dbReference type="Proteomes" id="UP001300383"/>
    </source>
</evidence>